<keyword evidence="1" id="KW-0378">Hydrolase</keyword>
<dbReference type="PANTHER" id="PTHR10000">
    <property type="entry name" value="PHOSPHOSERINE PHOSPHATASE"/>
    <property type="match status" value="1"/>
</dbReference>
<evidence type="ECO:0000313" key="1">
    <source>
        <dbReference type="EMBL" id="KRL00773.1"/>
    </source>
</evidence>
<gene>
    <name evidence="1" type="ORF">FC20_GL001109</name>
</gene>
<protein>
    <submittedName>
        <fullName evidence="1">Had superfamily hydrolase</fullName>
    </submittedName>
</protein>
<dbReference type="eggNOG" id="COG0561">
    <property type="taxonomic scope" value="Bacteria"/>
</dbReference>
<sequence>MKEQVMGYKLIASDLDETLIGHDRKINQRNLDAIRKFTEQGGKFVPTTGRGFVSIQEDTLETLGLRGLEDQYTISYNGGMINENDGKLFKLTPLPFDLAQELFKRGLTYPVGIHVYTPDTVYVMNMTDEMMEVVEGRLRVTVSEEKSLDFLRGQQIVKILYDNPDFAYLKRIRQDFEDVEDRLEISYSSNRYLEFNPKGVDKGTGLKLLCEKLGIDIKDTIAIGDNFNDLAMIKAAGLGAGVANVDPDVAKDCDYVAESDCDQGGVAEIIEKFALK</sequence>
<keyword evidence="2" id="KW-1185">Reference proteome</keyword>
<dbReference type="STRING" id="1293597.FC20_GL001109"/>
<dbReference type="PANTHER" id="PTHR10000:SF8">
    <property type="entry name" value="HAD SUPERFAMILY HYDROLASE-LIKE, TYPE 3"/>
    <property type="match status" value="1"/>
</dbReference>
<dbReference type="CDD" id="cd07516">
    <property type="entry name" value="HAD_Pase"/>
    <property type="match status" value="1"/>
</dbReference>
<dbReference type="SUPFAM" id="SSF56784">
    <property type="entry name" value="HAD-like"/>
    <property type="match status" value="1"/>
</dbReference>
<dbReference type="AlphaFoldDB" id="A0A0R1M6S8"/>
<dbReference type="GO" id="GO:0016791">
    <property type="term" value="F:phosphatase activity"/>
    <property type="evidence" value="ECO:0007669"/>
    <property type="project" value="UniProtKB-ARBA"/>
</dbReference>
<dbReference type="Proteomes" id="UP000051074">
    <property type="component" value="Unassembled WGS sequence"/>
</dbReference>
<proteinExistence type="predicted"/>
<dbReference type="EMBL" id="AZDU01000034">
    <property type="protein sequence ID" value="KRL00773.1"/>
    <property type="molecule type" value="Genomic_DNA"/>
</dbReference>
<dbReference type="InterPro" id="IPR000150">
    <property type="entry name" value="Cof"/>
</dbReference>
<dbReference type="GO" id="GO:0005829">
    <property type="term" value="C:cytosol"/>
    <property type="evidence" value="ECO:0007669"/>
    <property type="project" value="TreeGrafter"/>
</dbReference>
<dbReference type="PATRIC" id="fig|1293597.4.peg.1190"/>
<reference evidence="1 2" key="1">
    <citation type="journal article" date="2015" name="Genome Announc.">
        <title>Expanding the biotechnology potential of lactobacilli through comparative genomics of 213 strains and associated genera.</title>
        <authorList>
            <person name="Sun Z."/>
            <person name="Harris H.M."/>
            <person name="McCann A."/>
            <person name="Guo C."/>
            <person name="Argimon S."/>
            <person name="Zhang W."/>
            <person name="Yang X."/>
            <person name="Jeffery I.B."/>
            <person name="Cooney J.C."/>
            <person name="Kagawa T.F."/>
            <person name="Liu W."/>
            <person name="Song Y."/>
            <person name="Salvetti E."/>
            <person name="Wrobel A."/>
            <person name="Rasinkangas P."/>
            <person name="Parkhill J."/>
            <person name="Rea M.C."/>
            <person name="O'Sullivan O."/>
            <person name="Ritari J."/>
            <person name="Douillard F.P."/>
            <person name="Paul Ross R."/>
            <person name="Yang R."/>
            <person name="Briner A.E."/>
            <person name="Felis G.E."/>
            <person name="de Vos W.M."/>
            <person name="Barrangou R."/>
            <person name="Klaenhammer T.R."/>
            <person name="Caufield P.W."/>
            <person name="Cui Y."/>
            <person name="Zhang H."/>
            <person name="O'Toole P.W."/>
        </authorList>
    </citation>
    <scope>NUCLEOTIDE SEQUENCE [LARGE SCALE GENOMIC DNA]</scope>
    <source>
        <strain evidence="1 2">DSM 19284</strain>
    </source>
</reference>
<name>A0A0R1M6S8_9LACO</name>
<dbReference type="Gene3D" id="3.40.50.1000">
    <property type="entry name" value="HAD superfamily/HAD-like"/>
    <property type="match status" value="1"/>
</dbReference>
<accession>A0A0R1M6S8</accession>
<dbReference type="SFLD" id="SFLDS00003">
    <property type="entry name" value="Haloacid_Dehalogenase"/>
    <property type="match status" value="1"/>
</dbReference>
<comment type="caution">
    <text evidence="1">The sequence shown here is derived from an EMBL/GenBank/DDBJ whole genome shotgun (WGS) entry which is preliminary data.</text>
</comment>
<dbReference type="Pfam" id="PF08282">
    <property type="entry name" value="Hydrolase_3"/>
    <property type="match status" value="1"/>
</dbReference>
<dbReference type="NCBIfam" id="TIGR01484">
    <property type="entry name" value="HAD-SF-IIB"/>
    <property type="match status" value="1"/>
</dbReference>
<dbReference type="InterPro" id="IPR006379">
    <property type="entry name" value="HAD-SF_hydro_IIB"/>
</dbReference>
<dbReference type="SFLD" id="SFLDG01140">
    <property type="entry name" value="C2.B:_Phosphomannomutase_and_P"/>
    <property type="match status" value="1"/>
</dbReference>
<evidence type="ECO:0000313" key="2">
    <source>
        <dbReference type="Proteomes" id="UP000051074"/>
    </source>
</evidence>
<dbReference type="GO" id="GO:0000287">
    <property type="term" value="F:magnesium ion binding"/>
    <property type="evidence" value="ECO:0007669"/>
    <property type="project" value="TreeGrafter"/>
</dbReference>
<dbReference type="InterPro" id="IPR023214">
    <property type="entry name" value="HAD_sf"/>
</dbReference>
<organism evidence="1 2">
    <name type="scientific">Lactobacillus equicursoris DSM 19284 = JCM 14600 = CIP 110162</name>
    <dbReference type="NCBI Taxonomy" id="1293597"/>
    <lineage>
        <taxon>Bacteria</taxon>
        <taxon>Bacillati</taxon>
        <taxon>Bacillota</taxon>
        <taxon>Bacilli</taxon>
        <taxon>Lactobacillales</taxon>
        <taxon>Lactobacillaceae</taxon>
        <taxon>Lactobacillus</taxon>
    </lineage>
</organism>
<dbReference type="NCBIfam" id="TIGR00099">
    <property type="entry name" value="Cof-subfamily"/>
    <property type="match status" value="1"/>
</dbReference>
<dbReference type="Gene3D" id="3.30.1240.10">
    <property type="match status" value="1"/>
</dbReference>
<dbReference type="InterPro" id="IPR036412">
    <property type="entry name" value="HAD-like_sf"/>
</dbReference>